<evidence type="ECO:0000256" key="10">
    <source>
        <dbReference type="ARBA" id="ARBA00023128"/>
    </source>
</evidence>
<evidence type="ECO:0000256" key="11">
    <source>
        <dbReference type="ARBA" id="ARBA00023136"/>
    </source>
</evidence>
<evidence type="ECO:0000256" key="7">
    <source>
        <dbReference type="ARBA" id="ARBA00022792"/>
    </source>
</evidence>
<accession>A0AAF5DGX3</accession>
<evidence type="ECO:0000256" key="9">
    <source>
        <dbReference type="ARBA" id="ARBA00022989"/>
    </source>
</evidence>
<evidence type="ECO:0000256" key="12">
    <source>
        <dbReference type="ARBA" id="ARBA00030328"/>
    </source>
</evidence>
<evidence type="ECO:0000256" key="8">
    <source>
        <dbReference type="ARBA" id="ARBA00022982"/>
    </source>
</evidence>
<evidence type="ECO:0000313" key="19">
    <source>
        <dbReference type="WBParaSite" id="TCONS_00011096.p1"/>
    </source>
</evidence>
<keyword evidence="10" id="KW-0496">Mitochondrion</keyword>
<dbReference type="InterPro" id="IPR036236">
    <property type="entry name" value="Znf_C2H2_sf"/>
</dbReference>
<evidence type="ECO:0000256" key="14">
    <source>
        <dbReference type="ARBA" id="ARBA00045908"/>
    </source>
</evidence>
<keyword evidence="5" id="KW-0679">Respiratory chain</keyword>
<dbReference type="GO" id="GO:0045271">
    <property type="term" value="C:respiratory chain complex I"/>
    <property type="evidence" value="ECO:0007669"/>
    <property type="project" value="UniProtKB-ARBA"/>
</dbReference>
<keyword evidence="7" id="KW-0999">Mitochondrion inner membrane</keyword>
<evidence type="ECO:0000256" key="5">
    <source>
        <dbReference type="ARBA" id="ARBA00022660"/>
    </source>
</evidence>
<comment type="subcellular location">
    <subcellularLocation>
        <location evidence="1">Mitochondrion inner membrane</location>
        <topology evidence="1">Single-pass membrane protein</topology>
        <orientation evidence="1">Matrix side</orientation>
    </subcellularLocation>
</comment>
<dbReference type="GO" id="GO:0008270">
    <property type="term" value="F:zinc ion binding"/>
    <property type="evidence" value="ECO:0007669"/>
    <property type="project" value="UniProtKB-KW"/>
</dbReference>
<evidence type="ECO:0000256" key="15">
    <source>
        <dbReference type="ARBA" id="ARBA00046797"/>
    </source>
</evidence>
<evidence type="ECO:0000256" key="13">
    <source>
        <dbReference type="ARBA" id="ARBA00031622"/>
    </source>
</evidence>
<evidence type="ECO:0000256" key="4">
    <source>
        <dbReference type="ARBA" id="ARBA00022448"/>
    </source>
</evidence>
<reference evidence="19" key="1">
    <citation type="submission" date="2024-02" db="UniProtKB">
        <authorList>
            <consortium name="WormBaseParasite"/>
        </authorList>
    </citation>
    <scope>IDENTIFICATION</scope>
</reference>
<comment type="subunit">
    <text evidence="15">Complex I is composed of 45 different subunits. Interacts with CARD15, but not with CARD4. Interacts with STAT3, but not with STAT1, STAT2 and STAT5A. Interacts with OLFM4.</text>
</comment>
<evidence type="ECO:0000256" key="1">
    <source>
        <dbReference type="ARBA" id="ARBA00004298"/>
    </source>
</evidence>
<dbReference type="Proteomes" id="UP000035681">
    <property type="component" value="Unplaced"/>
</dbReference>
<evidence type="ECO:0000259" key="17">
    <source>
        <dbReference type="PROSITE" id="PS50157"/>
    </source>
</evidence>
<dbReference type="GO" id="GO:0005743">
    <property type="term" value="C:mitochondrial inner membrane"/>
    <property type="evidence" value="ECO:0007669"/>
    <property type="project" value="UniProtKB-SubCell"/>
</dbReference>
<comment type="similarity">
    <text evidence="2">Belongs to the complex I NDUFA13 subunit family.</text>
</comment>
<dbReference type="InterPro" id="IPR009346">
    <property type="entry name" value="GRIM-19"/>
</dbReference>
<dbReference type="SMART" id="SM00355">
    <property type="entry name" value="ZnF_C2H2"/>
    <property type="match status" value="7"/>
</dbReference>
<dbReference type="PROSITE" id="PS50157">
    <property type="entry name" value="ZINC_FINGER_C2H2_2"/>
    <property type="match status" value="3"/>
</dbReference>
<organism evidence="18 19">
    <name type="scientific">Strongyloides stercoralis</name>
    <name type="common">Threadworm</name>
    <dbReference type="NCBI Taxonomy" id="6248"/>
    <lineage>
        <taxon>Eukaryota</taxon>
        <taxon>Metazoa</taxon>
        <taxon>Ecdysozoa</taxon>
        <taxon>Nematoda</taxon>
        <taxon>Chromadorea</taxon>
        <taxon>Rhabditida</taxon>
        <taxon>Tylenchina</taxon>
        <taxon>Panagrolaimomorpha</taxon>
        <taxon>Strongyloidoidea</taxon>
        <taxon>Strongyloididae</taxon>
        <taxon>Strongyloides</taxon>
    </lineage>
</organism>
<sequence>MYWDRGNSPDGDELREQLREAIDKKNESRIAANKDGSRFSIGGMLELLRNNCSFNDDQFKKPSIINKNGQINVNEFQNFVSNINGKQQSFSIPSFNPHLPPPNMINFSCSSNLFIQPASADEIAGAVIHPTDPVVIRKKFRDGMSRCKVCKNRFLEKQQYERHLRDRHPIEHLKYLIQQEDEMEEQRKFEMEQNRLEEIATGGFIPPESEYKEICESIILENIPLPGEEDKGFGPHINKKGRLVMGKRTFVKKKISPQCPFCDKRFRNEHSLKKHIEKKHEESKEFWSCLRCFKPINNTREKYSHKCEFTHVCFECHPIRNLCTEGRLLAHRSKFHRGANSGFRCNICNAKFLTPRKLRKHKKMAHVFTKIFPCHFCDEQFISEPAVIAHERIHTGIIKFECKICDYKCNRYIYMEEHKKEEHGYICSICQNKFSEWTDIKNHTLLEHGGYLTSETNTGYIECPRVWKVEKFICTPNIPFFEQFYFLKFLIFTFIMSKKDFKQEMPPPGGYRDYNVARTYAKTLFRPYLVGAIVAGCTVYGVFQSYMIRKHIVTEKFEDVDVQNALHPFITAERDREWLRFLRKNRELENEVMKDVPGWKTGTWYGEPVYFTLGDKWWDPSITEVYAHSDKKSLETDRYWKHHSEYSAPKFYDKYLPKWLLDRICLNIV</sequence>
<keyword evidence="6" id="KW-0812">Transmembrane</keyword>
<comment type="function">
    <text evidence="14">Accessory subunit of the mitochondrial membrane respiratory chain NADH dehydrogenase (Complex I), that is believed not to be involved in catalysis. Complex I functions in the transfer of electrons from NADH to the respiratory chain. The immediate electron acceptor for the enzyme is believed to be ubiquinone. Involved in the interferon/all-trans-retinoic acid (IFN/RA) induced cell death. This apoptotic activity is inhibited by interaction with viral IRF1. Prevents the transactivation of STAT3 target genes. May play a role in CARD15-mediated innate mucosal responses and serve to regulate intestinal epithelial cell responses to microbes.</text>
</comment>
<evidence type="ECO:0000313" key="18">
    <source>
        <dbReference type="Proteomes" id="UP000035681"/>
    </source>
</evidence>
<dbReference type="Pfam" id="PF13894">
    <property type="entry name" value="zf-C2H2_4"/>
    <property type="match status" value="1"/>
</dbReference>
<dbReference type="Gene3D" id="3.30.160.60">
    <property type="entry name" value="Classic Zinc Finger"/>
    <property type="match status" value="3"/>
</dbReference>
<keyword evidence="16" id="KW-0863">Zinc-finger</keyword>
<evidence type="ECO:0000256" key="2">
    <source>
        <dbReference type="ARBA" id="ARBA00007312"/>
    </source>
</evidence>
<dbReference type="Pfam" id="PF06212">
    <property type="entry name" value="GRIM-19"/>
    <property type="match status" value="1"/>
</dbReference>
<dbReference type="WBParaSite" id="TCONS_00011096.p1">
    <property type="protein sequence ID" value="TCONS_00011096.p1"/>
    <property type="gene ID" value="XLOC_005170"/>
</dbReference>
<proteinExistence type="inferred from homology"/>
<name>A0AAF5DGX3_STRER</name>
<evidence type="ECO:0000256" key="16">
    <source>
        <dbReference type="PROSITE-ProRule" id="PRU00042"/>
    </source>
</evidence>
<keyword evidence="18" id="KW-1185">Reference proteome</keyword>
<dbReference type="SUPFAM" id="SSF57667">
    <property type="entry name" value="beta-beta-alpha zinc fingers"/>
    <property type="match status" value="1"/>
</dbReference>
<dbReference type="InterPro" id="IPR013087">
    <property type="entry name" value="Znf_C2H2_type"/>
</dbReference>
<keyword evidence="9" id="KW-1133">Transmembrane helix</keyword>
<dbReference type="AlphaFoldDB" id="A0AAF5DGX3"/>
<evidence type="ECO:0000256" key="6">
    <source>
        <dbReference type="ARBA" id="ARBA00022692"/>
    </source>
</evidence>
<feature type="domain" description="C2H2-type" evidence="17">
    <location>
        <begin position="343"/>
        <end position="371"/>
    </location>
</feature>
<evidence type="ECO:0000256" key="3">
    <source>
        <dbReference type="ARBA" id="ARBA00018192"/>
    </source>
</evidence>
<keyword evidence="4" id="KW-0813">Transport</keyword>
<keyword evidence="8" id="KW-0249">Electron transport</keyword>
<keyword evidence="16" id="KW-0862">Zinc</keyword>
<keyword evidence="11" id="KW-0472">Membrane</keyword>
<dbReference type="PANTHER" id="PTHR12966:SF0">
    <property type="entry name" value="NADH DEHYDROGENASE [UBIQUINONE] 1 ALPHA SUBCOMPLEX SUBUNIT 13"/>
    <property type="match status" value="1"/>
</dbReference>
<feature type="domain" description="C2H2-type" evidence="17">
    <location>
        <begin position="257"/>
        <end position="285"/>
    </location>
</feature>
<protein>
    <recommendedName>
        <fullName evidence="3">NADH dehydrogenase [ubiquinone] 1 alpha subcomplex subunit 13</fullName>
    </recommendedName>
    <alternativeName>
        <fullName evidence="13">Complex I-B16.6</fullName>
    </alternativeName>
    <alternativeName>
        <fullName evidence="12">NADH-ubiquinone oxidoreductase B16.6 subunit</fullName>
    </alternativeName>
</protein>
<feature type="domain" description="C2H2-type" evidence="17">
    <location>
        <begin position="372"/>
        <end position="396"/>
    </location>
</feature>
<dbReference type="PROSITE" id="PS00028">
    <property type="entry name" value="ZINC_FINGER_C2H2_1"/>
    <property type="match status" value="5"/>
</dbReference>
<dbReference type="PANTHER" id="PTHR12966">
    <property type="entry name" value="NADH DEHYDROGENASE UBIQUINONE 1 ALPHA SUBCOMPLEX SUBUNIT 13"/>
    <property type="match status" value="1"/>
</dbReference>
<keyword evidence="16" id="KW-0479">Metal-binding</keyword>